<dbReference type="InterPro" id="IPR000315">
    <property type="entry name" value="Znf_B-box"/>
</dbReference>
<dbReference type="FunFam" id="2.60.120.920:FF:000004">
    <property type="entry name" value="Butyrophilin subfamily 1 member A1"/>
    <property type="match status" value="1"/>
</dbReference>
<dbReference type="AlphaFoldDB" id="A0AAY4B7C2"/>
<dbReference type="PROSITE" id="PS00518">
    <property type="entry name" value="ZF_RING_1"/>
    <property type="match status" value="1"/>
</dbReference>
<evidence type="ECO:0008006" key="14">
    <source>
        <dbReference type="Google" id="ProtNLM"/>
    </source>
</evidence>
<evidence type="ECO:0000259" key="11">
    <source>
        <dbReference type="PROSITE" id="PS50188"/>
    </source>
</evidence>
<keyword evidence="3" id="KW-0963">Cytoplasm</keyword>
<dbReference type="RefSeq" id="XP_028810361.1">
    <property type="nucleotide sequence ID" value="XM_028954528.1"/>
</dbReference>
<comment type="similarity">
    <text evidence="2">Belongs to the TRIM/RBCC family.</text>
</comment>
<dbReference type="Pfam" id="PF00097">
    <property type="entry name" value="zf-C3HC4"/>
    <property type="match status" value="1"/>
</dbReference>
<dbReference type="InterPro" id="IPR018957">
    <property type="entry name" value="Znf_C3HC4_RING-type"/>
</dbReference>
<dbReference type="SUPFAM" id="SSF49899">
    <property type="entry name" value="Concanavalin A-like lectins/glucanases"/>
    <property type="match status" value="1"/>
</dbReference>
<dbReference type="Gene3D" id="3.30.160.60">
    <property type="entry name" value="Classic Zinc Finger"/>
    <property type="match status" value="1"/>
</dbReference>
<dbReference type="SUPFAM" id="SSF57850">
    <property type="entry name" value="RING/U-box"/>
    <property type="match status" value="1"/>
</dbReference>
<dbReference type="InterPro" id="IPR006574">
    <property type="entry name" value="PRY"/>
</dbReference>
<dbReference type="PROSITE" id="PS50188">
    <property type="entry name" value="B302_SPRY"/>
    <property type="match status" value="1"/>
</dbReference>
<dbReference type="Gene3D" id="3.30.40.10">
    <property type="entry name" value="Zinc/RING finger domain, C3HC4 (zinc finger)"/>
    <property type="match status" value="1"/>
</dbReference>
<evidence type="ECO:0000259" key="9">
    <source>
        <dbReference type="PROSITE" id="PS50089"/>
    </source>
</evidence>
<dbReference type="CDD" id="cd12893">
    <property type="entry name" value="SPRY_PRY_TRIM35"/>
    <property type="match status" value="1"/>
</dbReference>
<proteinExistence type="inferred from homology"/>
<feature type="domain" description="B box-type" evidence="10">
    <location>
        <begin position="90"/>
        <end position="131"/>
    </location>
</feature>
<dbReference type="Proteomes" id="UP000694580">
    <property type="component" value="Chromosome 15"/>
</dbReference>
<organism evidence="12 13">
    <name type="scientific">Denticeps clupeoides</name>
    <name type="common">denticle herring</name>
    <dbReference type="NCBI Taxonomy" id="299321"/>
    <lineage>
        <taxon>Eukaryota</taxon>
        <taxon>Metazoa</taxon>
        <taxon>Chordata</taxon>
        <taxon>Craniata</taxon>
        <taxon>Vertebrata</taxon>
        <taxon>Euteleostomi</taxon>
        <taxon>Actinopterygii</taxon>
        <taxon>Neopterygii</taxon>
        <taxon>Teleostei</taxon>
        <taxon>Clupei</taxon>
        <taxon>Clupeiformes</taxon>
        <taxon>Denticipitoidei</taxon>
        <taxon>Denticipitidae</taxon>
        <taxon>Denticeps</taxon>
    </lineage>
</organism>
<keyword evidence="5 7" id="KW-0863">Zinc-finger</keyword>
<dbReference type="Gene3D" id="2.60.120.920">
    <property type="match status" value="1"/>
</dbReference>
<dbReference type="InterPro" id="IPR013083">
    <property type="entry name" value="Znf_RING/FYVE/PHD"/>
</dbReference>
<dbReference type="PROSITE" id="PS50119">
    <property type="entry name" value="ZF_BBOX"/>
    <property type="match status" value="1"/>
</dbReference>
<evidence type="ECO:0000256" key="8">
    <source>
        <dbReference type="SAM" id="Coils"/>
    </source>
</evidence>
<dbReference type="GO" id="GO:0005737">
    <property type="term" value="C:cytoplasm"/>
    <property type="evidence" value="ECO:0007669"/>
    <property type="project" value="UniProtKB-SubCell"/>
</dbReference>
<dbReference type="SMART" id="SM00449">
    <property type="entry name" value="SPRY"/>
    <property type="match status" value="1"/>
</dbReference>
<accession>A0AAY4B7C2</accession>
<evidence type="ECO:0000256" key="6">
    <source>
        <dbReference type="ARBA" id="ARBA00022833"/>
    </source>
</evidence>
<sequence length="475" mass="54206">MAARISLVEEDLSCSICCSIFKDPVVLKCSHSFCAACLQQYWEKKGPAARDCPLCRRESADEPVVSLTLKNLCDSWVQEEDEDEQGGEDEPGERCRQHGERLKLFCLVDRLPICMVCHTSKKHKQHDCCPVEEAMVDIKEDLRCALTVLQGKLEAFEKMKRNYETTAEHIKAQAEKTEALVREEFEKLHQFLRGEEAARIAELKQEERRKSQTVSQRLDEIFSNMASLSDSVRAIEEELQIDDLSFLHKCKKTLKRAECVAPEPIVASGSLIDVARYLGSLRFRVWEKMQEVVQFTPVVLDPNTAAPWLILSDVLTSVRDCDSRQPLPDNPERFDPDTGVLGSVGFSSGSHWWDVEVGENTAWVLGVAKESVQRKEKVSSVLKNGYLTVYYYHKMYFAGTSPLTRLSLKRRPSRVRVALDWDRGRLTFSDADDNTPIYTFRHAFAETVFPYFWVGCKACPLRIQPRDVAVTTEHK</sequence>
<gene>
    <name evidence="12" type="primary">trim35-14</name>
</gene>
<evidence type="ECO:0000256" key="3">
    <source>
        <dbReference type="ARBA" id="ARBA00022490"/>
    </source>
</evidence>
<name>A0AAY4B7C2_9TELE</name>
<feature type="domain" description="RING-type" evidence="9">
    <location>
        <begin position="14"/>
        <end position="56"/>
    </location>
</feature>
<evidence type="ECO:0000256" key="5">
    <source>
        <dbReference type="ARBA" id="ARBA00022771"/>
    </source>
</evidence>
<protein>
    <recommendedName>
        <fullName evidence="14">Tripartite motif-containing protein 35-like</fullName>
    </recommendedName>
</protein>
<dbReference type="PANTHER" id="PTHR24103">
    <property type="entry name" value="E3 UBIQUITIN-PROTEIN LIGASE TRIM"/>
    <property type="match status" value="1"/>
</dbReference>
<dbReference type="Pfam" id="PF00643">
    <property type="entry name" value="zf-B_box"/>
    <property type="match status" value="1"/>
</dbReference>
<comment type="subcellular location">
    <subcellularLocation>
        <location evidence="1">Cytoplasm</location>
    </subcellularLocation>
</comment>
<dbReference type="RefSeq" id="XP_028810360.1">
    <property type="nucleotide sequence ID" value="XM_028954527.1"/>
</dbReference>
<dbReference type="GO" id="GO:0008270">
    <property type="term" value="F:zinc ion binding"/>
    <property type="evidence" value="ECO:0007669"/>
    <property type="project" value="UniProtKB-KW"/>
</dbReference>
<dbReference type="Pfam" id="PF00622">
    <property type="entry name" value="SPRY"/>
    <property type="match status" value="1"/>
</dbReference>
<dbReference type="Ensembl" id="ENSDCDT00010017876.1">
    <property type="protein sequence ID" value="ENSDCDP00010016853.1"/>
    <property type="gene ID" value="ENSDCDG00010007740.1"/>
</dbReference>
<dbReference type="SMART" id="SM00184">
    <property type="entry name" value="RING"/>
    <property type="match status" value="1"/>
</dbReference>
<evidence type="ECO:0000256" key="4">
    <source>
        <dbReference type="ARBA" id="ARBA00022723"/>
    </source>
</evidence>
<feature type="domain" description="B30.2/SPRY" evidence="11">
    <location>
        <begin position="278"/>
        <end position="470"/>
    </location>
</feature>
<evidence type="ECO:0000259" key="10">
    <source>
        <dbReference type="PROSITE" id="PS50119"/>
    </source>
</evidence>
<dbReference type="Pfam" id="PF13765">
    <property type="entry name" value="PRY"/>
    <property type="match status" value="1"/>
</dbReference>
<reference evidence="12" key="2">
    <citation type="submission" date="2025-08" db="UniProtKB">
        <authorList>
            <consortium name="Ensembl"/>
        </authorList>
    </citation>
    <scope>IDENTIFICATION</scope>
</reference>
<reference evidence="12 13" key="1">
    <citation type="submission" date="2020-06" db="EMBL/GenBank/DDBJ databases">
        <authorList>
            <consortium name="Wellcome Sanger Institute Data Sharing"/>
        </authorList>
    </citation>
    <scope>NUCLEOTIDE SEQUENCE [LARGE SCALE GENOMIC DNA]</scope>
</reference>
<evidence type="ECO:0000256" key="1">
    <source>
        <dbReference type="ARBA" id="ARBA00004496"/>
    </source>
</evidence>
<keyword evidence="8" id="KW-0175">Coiled coil</keyword>
<dbReference type="InterPro" id="IPR017907">
    <property type="entry name" value="Znf_RING_CS"/>
</dbReference>
<dbReference type="InterPro" id="IPR001841">
    <property type="entry name" value="Znf_RING"/>
</dbReference>
<keyword evidence="6" id="KW-0862">Zinc</keyword>
<dbReference type="PRINTS" id="PR01407">
    <property type="entry name" value="BUTYPHLNCDUF"/>
</dbReference>
<feature type="coiled-coil region" evidence="8">
    <location>
        <begin position="153"/>
        <end position="180"/>
    </location>
</feature>
<dbReference type="GeneTree" id="ENSGT00970000193390"/>
<dbReference type="InterPro" id="IPR001870">
    <property type="entry name" value="B30.2/SPRY"/>
</dbReference>
<dbReference type="SUPFAM" id="SSF57845">
    <property type="entry name" value="B-box zinc-binding domain"/>
    <property type="match status" value="1"/>
</dbReference>
<evidence type="ECO:0000256" key="2">
    <source>
        <dbReference type="ARBA" id="ARBA00008518"/>
    </source>
</evidence>
<dbReference type="InterPro" id="IPR003877">
    <property type="entry name" value="SPRY_dom"/>
</dbReference>
<dbReference type="InterPro" id="IPR003879">
    <property type="entry name" value="Butyrophylin_SPRY"/>
</dbReference>
<evidence type="ECO:0000313" key="13">
    <source>
        <dbReference type="Proteomes" id="UP000694580"/>
    </source>
</evidence>
<dbReference type="InterPro" id="IPR043136">
    <property type="entry name" value="B30.2/SPRY_sf"/>
</dbReference>
<evidence type="ECO:0000313" key="12">
    <source>
        <dbReference type="Ensembl" id="ENSDCDP00010016853.1"/>
    </source>
</evidence>
<dbReference type="InterPro" id="IPR013320">
    <property type="entry name" value="ConA-like_dom_sf"/>
</dbReference>
<reference evidence="12" key="3">
    <citation type="submission" date="2025-09" db="UniProtKB">
        <authorList>
            <consortium name="Ensembl"/>
        </authorList>
    </citation>
    <scope>IDENTIFICATION</scope>
</reference>
<dbReference type="PROSITE" id="PS50089">
    <property type="entry name" value="ZF_RING_2"/>
    <property type="match status" value="1"/>
</dbReference>
<dbReference type="GeneID" id="114764693"/>
<dbReference type="InterPro" id="IPR050143">
    <property type="entry name" value="TRIM/RBCC"/>
</dbReference>
<evidence type="ECO:0000256" key="7">
    <source>
        <dbReference type="PROSITE-ProRule" id="PRU00024"/>
    </source>
</evidence>
<keyword evidence="4" id="KW-0479">Metal-binding</keyword>
<keyword evidence="13" id="KW-1185">Reference proteome</keyword>
<dbReference type="SMART" id="SM00589">
    <property type="entry name" value="PRY"/>
    <property type="match status" value="1"/>
</dbReference>